<dbReference type="EMBL" id="GBRH01216066">
    <property type="protein sequence ID" value="JAD81829.1"/>
    <property type="molecule type" value="Transcribed_RNA"/>
</dbReference>
<accession>A0A0A9CZS7</accession>
<reference evidence="1" key="2">
    <citation type="journal article" date="2015" name="Data Brief">
        <title>Shoot transcriptome of the giant reed, Arundo donax.</title>
        <authorList>
            <person name="Barrero R.A."/>
            <person name="Guerrero F.D."/>
            <person name="Moolhuijzen P."/>
            <person name="Goolsby J.A."/>
            <person name="Tidwell J."/>
            <person name="Bellgard S.E."/>
            <person name="Bellgard M.I."/>
        </authorList>
    </citation>
    <scope>NUCLEOTIDE SEQUENCE</scope>
    <source>
        <tissue evidence="1">Shoot tissue taken approximately 20 cm above the soil surface</tissue>
    </source>
</reference>
<protein>
    <submittedName>
        <fullName evidence="1">Uncharacterized protein</fullName>
    </submittedName>
</protein>
<evidence type="ECO:0000313" key="1">
    <source>
        <dbReference type="EMBL" id="JAD81829.1"/>
    </source>
</evidence>
<sequence>MNILGIQILNNLKSYHKHTSFSSASVDEYSDVSSSIFSRKPSMTSRLLSSTRQRRIIDCG</sequence>
<organism evidence="1">
    <name type="scientific">Arundo donax</name>
    <name type="common">Giant reed</name>
    <name type="synonym">Donax arundinaceus</name>
    <dbReference type="NCBI Taxonomy" id="35708"/>
    <lineage>
        <taxon>Eukaryota</taxon>
        <taxon>Viridiplantae</taxon>
        <taxon>Streptophyta</taxon>
        <taxon>Embryophyta</taxon>
        <taxon>Tracheophyta</taxon>
        <taxon>Spermatophyta</taxon>
        <taxon>Magnoliopsida</taxon>
        <taxon>Liliopsida</taxon>
        <taxon>Poales</taxon>
        <taxon>Poaceae</taxon>
        <taxon>PACMAD clade</taxon>
        <taxon>Arundinoideae</taxon>
        <taxon>Arundineae</taxon>
        <taxon>Arundo</taxon>
    </lineage>
</organism>
<name>A0A0A9CZS7_ARUDO</name>
<reference evidence="1" key="1">
    <citation type="submission" date="2014-09" db="EMBL/GenBank/DDBJ databases">
        <authorList>
            <person name="Magalhaes I.L.F."/>
            <person name="Oliveira U."/>
            <person name="Santos F.R."/>
            <person name="Vidigal T.H.D.A."/>
            <person name="Brescovit A.D."/>
            <person name="Santos A.J."/>
        </authorList>
    </citation>
    <scope>NUCLEOTIDE SEQUENCE</scope>
    <source>
        <tissue evidence="1">Shoot tissue taken approximately 20 cm above the soil surface</tissue>
    </source>
</reference>
<proteinExistence type="predicted"/>
<dbReference type="AlphaFoldDB" id="A0A0A9CZS7"/>